<sequence length="408" mass="48234">MDSNDDICDTSKLTFEGNFNQQVQEIMCYIRLTRQEVETLQLLFDDLYQSFNGVWPGCKVLGFGSIVTGLGIKTSDIDCFVQLPSWYYPPDEPFVIKARNILKQKNWIFQQIFAITTARIPIVKFYHVPTKRFCDVNFNSIAGVRNSELINYFLQIDQKILYLAILIKYWAKIQNLTGFNMMSNYCLTLMVIFYLQQRNILPSVMHMQEKVDEYFVGNWNTAFRKANNFCCIEETLYQLLGGFFRYYKTFNYNKFMICPYIGKPIERDLFLKTETVPWEFLLYKINLEYIDKFSSSRQCKPIRLDTFICVQDPFEHNRNCAVSVHVKLAQNIIFHFHKASEIFDRTNENNFLKQLLVTMDKNRPKQKKPKQPAVSNRIKKQNKQTQNLKQNVKFITQSYFKGKKGRNG</sequence>
<dbReference type="SUPFAM" id="SSF81631">
    <property type="entry name" value="PAP/OAS1 substrate-binding domain"/>
    <property type="match status" value="1"/>
</dbReference>
<dbReference type="PANTHER" id="PTHR12271">
    <property type="entry name" value="POLY A POLYMERASE CID PAP -RELATED"/>
    <property type="match status" value="1"/>
</dbReference>
<dbReference type="InterPro" id="IPR054708">
    <property type="entry name" value="MTPAP-like_central"/>
</dbReference>
<dbReference type="Pfam" id="PF22600">
    <property type="entry name" value="MTPAP-like_central"/>
    <property type="match status" value="1"/>
</dbReference>
<feature type="domain" description="Poly(A) RNA polymerase mitochondrial-like central palm" evidence="8">
    <location>
        <begin position="19"/>
        <end position="155"/>
    </location>
</feature>
<dbReference type="Pfam" id="PF03828">
    <property type="entry name" value="PAP_assoc"/>
    <property type="match status" value="1"/>
</dbReference>
<feature type="region of interest" description="Disordered" evidence="6">
    <location>
        <begin position="362"/>
        <end position="387"/>
    </location>
</feature>
<evidence type="ECO:0000256" key="3">
    <source>
        <dbReference type="ARBA" id="ARBA00022679"/>
    </source>
</evidence>
<proteinExistence type="predicted"/>
<evidence type="ECO:0000256" key="1">
    <source>
        <dbReference type="ARBA" id="ARBA00001936"/>
    </source>
</evidence>
<evidence type="ECO:0000256" key="5">
    <source>
        <dbReference type="ARBA" id="ARBA00022842"/>
    </source>
</evidence>
<evidence type="ECO:0000259" key="8">
    <source>
        <dbReference type="Pfam" id="PF22600"/>
    </source>
</evidence>
<dbReference type="GO" id="GO:0046872">
    <property type="term" value="F:metal ion binding"/>
    <property type="evidence" value="ECO:0007669"/>
    <property type="project" value="UniProtKB-KW"/>
</dbReference>
<feature type="domain" description="PAP-associated" evidence="7">
    <location>
        <begin position="237"/>
        <end position="317"/>
    </location>
</feature>
<organism evidence="9 10">
    <name type="scientific">Euphydryas editha</name>
    <name type="common">Edith's checkerspot</name>
    <dbReference type="NCBI Taxonomy" id="104508"/>
    <lineage>
        <taxon>Eukaryota</taxon>
        <taxon>Metazoa</taxon>
        <taxon>Ecdysozoa</taxon>
        <taxon>Arthropoda</taxon>
        <taxon>Hexapoda</taxon>
        <taxon>Insecta</taxon>
        <taxon>Pterygota</taxon>
        <taxon>Neoptera</taxon>
        <taxon>Endopterygota</taxon>
        <taxon>Lepidoptera</taxon>
        <taxon>Glossata</taxon>
        <taxon>Ditrysia</taxon>
        <taxon>Papilionoidea</taxon>
        <taxon>Nymphalidae</taxon>
        <taxon>Nymphalinae</taxon>
        <taxon>Euphydryas</taxon>
    </lineage>
</organism>
<dbReference type="InterPro" id="IPR002058">
    <property type="entry name" value="PAP_assoc"/>
</dbReference>
<reference evidence="9" key="1">
    <citation type="submission" date="2022-03" db="EMBL/GenBank/DDBJ databases">
        <authorList>
            <person name="Tunstrom K."/>
        </authorList>
    </citation>
    <scope>NUCLEOTIDE SEQUENCE</scope>
</reference>
<protein>
    <submittedName>
        <fullName evidence="9">Uncharacterized protein</fullName>
    </submittedName>
</protein>
<dbReference type="GO" id="GO:1990817">
    <property type="term" value="F:poly(A) RNA polymerase activity"/>
    <property type="evidence" value="ECO:0007669"/>
    <property type="project" value="UniProtKB-ARBA"/>
</dbReference>
<accession>A0AAU9TTX5</accession>
<name>A0AAU9TTX5_EUPED</name>
<dbReference type="InterPro" id="IPR043519">
    <property type="entry name" value="NT_sf"/>
</dbReference>
<dbReference type="AlphaFoldDB" id="A0AAU9TTX5"/>
<evidence type="ECO:0000259" key="7">
    <source>
        <dbReference type="Pfam" id="PF03828"/>
    </source>
</evidence>
<evidence type="ECO:0000256" key="2">
    <source>
        <dbReference type="ARBA" id="ARBA00001946"/>
    </source>
</evidence>
<evidence type="ECO:0000256" key="4">
    <source>
        <dbReference type="ARBA" id="ARBA00022723"/>
    </source>
</evidence>
<evidence type="ECO:0000256" key="6">
    <source>
        <dbReference type="SAM" id="MobiDB-lite"/>
    </source>
</evidence>
<evidence type="ECO:0000313" key="9">
    <source>
        <dbReference type="EMBL" id="CAH2090631.1"/>
    </source>
</evidence>
<dbReference type="EMBL" id="CAKOGL010000009">
    <property type="protein sequence ID" value="CAH2090631.1"/>
    <property type="molecule type" value="Genomic_DNA"/>
</dbReference>
<keyword evidence="10" id="KW-1185">Reference proteome</keyword>
<comment type="cofactor">
    <cofactor evidence="1">
        <name>Mn(2+)</name>
        <dbReference type="ChEBI" id="CHEBI:29035"/>
    </cofactor>
</comment>
<dbReference type="GO" id="GO:0050265">
    <property type="term" value="F:RNA uridylyltransferase activity"/>
    <property type="evidence" value="ECO:0007669"/>
    <property type="project" value="TreeGrafter"/>
</dbReference>
<dbReference type="PANTHER" id="PTHR12271:SF66">
    <property type="entry name" value="TERMINAL URIDYLYLTRANSFERASE TAILOR"/>
    <property type="match status" value="1"/>
</dbReference>
<comment type="caution">
    <text evidence="9">The sequence shown here is derived from an EMBL/GenBank/DDBJ whole genome shotgun (WGS) entry which is preliminary data.</text>
</comment>
<dbReference type="SUPFAM" id="SSF81301">
    <property type="entry name" value="Nucleotidyltransferase"/>
    <property type="match status" value="1"/>
</dbReference>
<dbReference type="GO" id="GO:0031123">
    <property type="term" value="P:RNA 3'-end processing"/>
    <property type="evidence" value="ECO:0007669"/>
    <property type="project" value="TreeGrafter"/>
</dbReference>
<keyword evidence="3" id="KW-0808">Transferase</keyword>
<dbReference type="CDD" id="cd05402">
    <property type="entry name" value="NT_PAP_TUTase"/>
    <property type="match status" value="1"/>
</dbReference>
<comment type="cofactor">
    <cofactor evidence="2">
        <name>Mg(2+)</name>
        <dbReference type="ChEBI" id="CHEBI:18420"/>
    </cofactor>
</comment>
<evidence type="ECO:0000313" key="10">
    <source>
        <dbReference type="Proteomes" id="UP001153954"/>
    </source>
</evidence>
<dbReference type="Gene3D" id="3.30.460.10">
    <property type="entry name" value="Beta Polymerase, domain 2"/>
    <property type="match status" value="1"/>
</dbReference>
<keyword evidence="4" id="KW-0479">Metal-binding</keyword>
<gene>
    <name evidence="9" type="ORF">EEDITHA_LOCUS6566</name>
</gene>
<dbReference type="Proteomes" id="UP001153954">
    <property type="component" value="Unassembled WGS sequence"/>
</dbReference>
<dbReference type="Gene3D" id="1.10.1410.10">
    <property type="match status" value="1"/>
</dbReference>
<keyword evidence="5" id="KW-0460">Magnesium</keyword>